<feature type="domain" description="CheW-like" evidence="1">
    <location>
        <begin position="11"/>
        <end position="155"/>
    </location>
</feature>
<proteinExistence type="predicted"/>
<dbReference type="SUPFAM" id="SSF50341">
    <property type="entry name" value="CheW-like"/>
    <property type="match status" value="1"/>
</dbReference>
<protein>
    <submittedName>
        <fullName evidence="2">Chemosensory pili system protein ChpC</fullName>
    </submittedName>
</protein>
<dbReference type="GO" id="GO:0006935">
    <property type="term" value="P:chemotaxis"/>
    <property type="evidence" value="ECO:0007669"/>
    <property type="project" value="InterPro"/>
</dbReference>
<reference evidence="2 3" key="1">
    <citation type="journal article" date="2014" name="PLoS ONE">
        <title>Physiological and genomic features of a novel sulfur-oxidizing gammaproteobacterium belonging to a previously uncultivated symbiotic lineage isolated from a hydrothermal vent.</title>
        <authorList>
            <person name="Nunoura T."/>
            <person name="Takaki Y."/>
            <person name="Kazama H."/>
            <person name="Kakuta J."/>
            <person name="Shimamura S."/>
            <person name="Makita H."/>
            <person name="Hirai M."/>
            <person name="Miyazaki M."/>
            <person name="Takai K."/>
        </authorList>
    </citation>
    <scope>NUCLEOTIDE SEQUENCE [LARGE SCALE GENOMIC DNA]</scope>
    <source>
        <strain evidence="2 3">Hiromi1</strain>
    </source>
</reference>
<sequence length="156" mass="17782">MANVQLHMDDDLQGLLIPQRQTPLLLPVSTVIEILGYREIEDADQDAGWLLGNFSWRNLTLPLISMERLLGVAREETRGRKRIIVVHVFSDRLKMPFLGIEATGMPRMVKLNEENLVVIEDDPWPGDWPVSYKVKVQETEALIPDLDRLGELVADL</sequence>
<gene>
    <name evidence="2" type="ORF">TBH_C2585</name>
</gene>
<name>A0A7U6GKS0_9GAMM</name>
<dbReference type="InterPro" id="IPR036061">
    <property type="entry name" value="CheW-like_dom_sf"/>
</dbReference>
<dbReference type="OrthoDB" id="5765252at2"/>
<dbReference type="EMBL" id="AP012273">
    <property type="protein sequence ID" value="BAO45491.1"/>
    <property type="molecule type" value="Genomic_DNA"/>
</dbReference>
<dbReference type="RefSeq" id="WP_041069190.1">
    <property type="nucleotide sequence ID" value="NZ_AP012273.1"/>
</dbReference>
<keyword evidence="3" id="KW-1185">Reference proteome</keyword>
<dbReference type="GO" id="GO:0007165">
    <property type="term" value="P:signal transduction"/>
    <property type="evidence" value="ECO:0007669"/>
    <property type="project" value="InterPro"/>
</dbReference>
<dbReference type="Proteomes" id="UP000031631">
    <property type="component" value="Chromosome"/>
</dbReference>
<evidence type="ECO:0000313" key="2">
    <source>
        <dbReference type="EMBL" id="BAO45491.1"/>
    </source>
</evidence>
<dbReference type="Pfam" id="PF01584">
    <property type="entry name" value="CheW"/>
    <property type="match status" value="1"/>
</dbReference>
<evidence type="ECO:0000313" key="3">
    <source>
        <dbReference type="Proteomes" id="UP000031631"/>
    </source>
</evidence>
<dbReference type="InterPro" id="IPR002545">
    <property type="entry name" value="CheW-lke_dom"/>
</dbReference>
<organism evidence="2 3">
    <name type="scientific">Thiolapillus brandeum</name>
    <dbReference type="NCBI Taxonomy" id="1076588"/>
    <lineage>
        <taxon>Bacteria</taxon>
        <taxon>Pseudomonadati</taxon>
        <taxon>Pseudomonadota</taxon>
        <taxon>Gammaproteobacteria</taxon>
        <taxon>Chromatiales</taxon>
        <taxon>Sedimenticolaceae</taxon>
        <taxon>Thiolapillus</taxon>
    </lineage>
</organism>
<evidence type="ECO:0000259" key="1">
    <source>
        <dbReference type="PROSITE" id="PS50851"/>
    </source>
</evidence>
<dbReference type="Gene3D" id="2.40.50.180">
    <property type="entry name" value="CheA-289, Domain 4"/>
    <property type="match status" value="1"/>
</dbReference>
<dbReference type="AlphaFoldDB" id="A0A7U6GKS0"/>
<dbReference type="PROSITE" id="PS50851">
    <property type="entry name" value="CHEW"/>
    <property type="match status" value="1"/>
</dbReference>
<accession>A0A7U6GKS0</accession>
<dbReference type="KEGG" id="tbn:TBH_C2585"/>